<accession>A0AAE1FFE6</accession>
<proteinExistence type="predicted"/>
<keyword evidence="4" id="KW-1185">Reference proteome</keyword>
<organism evidence="3 4">
    <name type="scientific">Petrolisthes cinctipes</name>
    <name type="common">Flat porcelain crab</name>
    <dbReference type="NCBI Taxonomy" id="88211"/>
    <lineage>
        <taxon>Eukaryota</taxon>
        <taxon>Metazoa</taxon>
        <taxon>Ecdysozoa</taxon>
        <taxon>Arthropoda</taxon>
        <taxon>Crustacea</taxon>
        <taxon>Multicrustacea</taxon>
        <taxon>Malacostraca</taxon>
        <taxon>Eumalacostraca</taxon>
        <taxon>Eucarida</taxon>
        <taxon>Decapoda</taxon>
        <taxon>Pleocyemata</taxon>
        <taxon>Anomura</taxon>
        <taxon>Galatheoidea</taxon>
        <taxon>Porcellanidae</taxon>
        <taxon>Petrolisthes</taxon>
    </lineage>
</organism>
<dbReference type="Proteomes" id="UP001286313">
    <property type="component" value="Unassembled WGS sequence"/>
</dbReference>
<gene>
    <name evidence="3" type="ORF">Pcinc_021751</name>
</gene>
<dbReference type="Pfam" id="PF07841">
    <property type="entry name" value="DM4_12"/>
    <property type="match status" value="1"/>
</dbReference>
<evidence type="ECO:0000313" key="4">
    <source>
        <dbReference type="Proteomes" id="UP001286313"/>
    </source>
</evidence>
<sequence length="326" mass="36594">MSLSQGVSVLVVLVMGITAPSTCLAELLTSSSQDLLSAFSWATLDLPISPEPLMSLEGLNLTTTNMDVMNTANLKPRKKRTLLFQGDKEPPNFELELNFIFPLFNIIYADNLNFEVPYLFEFEVPEVVNEEGNFNIGKMGSQVLDTMATDFEGLLKRLGVDGGGCVRRALCELATMPPLQPEGIVGEMIDIVMRHLSNSSVVDNFTSNTFNITKMEGGVTTLQEDEMLEGEDEDEVLVEEKGEWKKKEDNGEKIDEPGKMKDKINSRRQRMMSYLEAGNYGRQNGDCWEAFPQCPVSFFDIFRSQTFDQDSSHDPTESWYNTLRSS</sequence>
<comment type="caution">
    <text evidence="3">The sequence shown here is derived from an EMBL/GenBank/DDBJ whole genome shotgun (WGS) entry which is preliminary data.</text>
</comment>
<evidence type="ECO:0000256" key="1">
    <source>
        <dbReference type="SAM" id="MobiDB-lite"/>
    </source>
</evidence>
<dbReference type="PANTHER" id="PTHR21398">
    <property type="entry name" value="AGAP007094-PA"/>
    <property type="match status" value="1"/>
</dbReference>
<keyword evidence="2" id="KW-0732">Signal</keyword>
<feature type="region of interest" description="Disordered" evidence="1">
    <location>
        <begin position="307"/>
        <end position="326"/>
    </location>
</feature>
<evidence type="ECO:0000313" key="3">
    <source>
        <dbReference type="EMBL" id="KAK3873225.1"/>
    </source>
</evidence>
<protein>
    <submittedName>
        <fullName evidence="3">Uncharacterized protein</fullName>
    </submittedName>
</protein>
<dbReference type="PANTHER" id="PTHR21398:SF6">
    <property type="entry name" value="AGAP007094-PA"/>
    <property type="match status" value="1"/>
</dbReference>
<dbReference type="EMBL" id="JAWQEG010002246">
    <property type="protein sequence ID" value="KAK3873225.1"/>
    <property type="molecule type" value="Genomic_DNA"/>
</dbReference>
<dbReference type="AlphaFoldDB" id="A0AAE1FFE6"/>
<reference evidence="3" key="1">
    <citation type="submission" date="2023-10" db="EMBL/GenBank/DDBJ databases">
        <title>Genome assemblies of two species of porcelain crab, Petrolisthes cinctipes and Petrolisthes manimaculis (Anomura: Porcellanidae).</title>
        <authorList>
            <person name="Angst P."/>
        </authorList>
    </citation>
    <scope>NUCLEOTIDE SEQUENCE</scope>
    <source>
        <strain evidence="3">PB745_01</strain>
        <tissue evidence="3">Gill</tissue>
    </source>
</reference>
<dbReference type="InterPro" id="IPR006631">
    <property type="entry name" value="DM4_12"/>
</dbReference>
<evidence type="ECO:0000256" key="2">
    <source>
        <dbReference type="SAM" id="SignalP"/>
    </source>
</evidence>
<name>A0AAE1FFE6_PETCI</name>
<feature type="signal peptide" evidence="2">
    <location>
        <begin position="1"/>
        <end position="25"/>
    </location>
</feature>
<feature type="chain" id="PRO_5041926284" evidence="2">
    <location>
        <begin position="26"/>
        <end position="326"/>
    </location>
</feature>